<gene>
    <name evidence="2" type="ORF">EYF80_027916</name>
</gene>
<accession>A0A4Z2H8P8</accession>
<feature type="region of interest" description="Disordered" evidence="1">
    <location>
        <begin position="7"/>
        <end position="31"/>
    </location>
</feature>
<organism evidence="2 3">
    <name type="scientific">Liparis tanakae</name>
    <name type="common">Tanaka's snailfish</name>
    <dbReference type="NCBI Taxonomy" id="230148"/>
    <lineage>
        <taxon>Eukaryota</taxon>
        <taxon>Metazoa</taxon>
        <taxon>Chordata</taxon>
        <taxon>Craniata</taxon>
        <taxon>Vertebrata</taxon>
        <taxon>Euteleostomi</taxon>
        <taxon>Actinopterygii</taxon>
        <taxon>Neopterygii</taxon>
        <taxon>Teleostei</taxon>
        <taxon>Neoteleostei</taxon>
        <taxon>Acanthomorphata</taxon>
        <taxon>Eupercaria</taxon>
        <taxon>Perciformes</taxon>
        <taxon>Cottioidei</taxon>
        <taxon>Cottales</taxon>
        <taxon>Liparidae</taxon>
        <taxon>Liparis</taxon>
    </lineage>
</organism>
<dbReference type="AlphaFoldDB" id="A0A4Z2H8P8"/>
<reference evidence="2 3" key="1">
    <citation type="submission" date="2019-03" db="EMBL/GenBank/DDBJ databases">
        <title>First draft genome of Liparis tanakae, snailfish: a comprehensive survey of snailfish specific genes.</title>
        <authorList>
            <person name="Kim W."/>
            <person name="Song I."/>
            <person name="Jeong J.-H."/>
            <person name="Kim D."/>
            <person name="Kim S."/>
            <person name="Ryu S."/>
            <person name="Song J.Y."/>
            <person name="Lee S.K."/>
        </authorList>
    </citation>
    <scope>NUCLEOTIDE SEQUENCE [LARGE SCALE GENOMIC DNA]</scope>
    <source>
        <tissue evidence="2">Muscle</tissue>
    </source>
</reference>
<comment type="caution">
    <text evidence="2">The sequence shown here is derived from an EMBL/GenBank/DDBJ whole genome shotgun (WGS) entry which is preliminary data.</text>
</comment>
<evidence type="ECO:0000313" key="3">
    <source>
        <dbReference type="Proteomes" id="UP000314294"/>
    </source>
</evidence>
<evidence type="ECO:0000256" key="1">
    <source>
        <dbReference type="SAM" id="MobiDB-lite"/>
    </source>
</evidence>
<evidence type="ECO:0000313" key="2">
    <source>
        <dbReference type="EMBL" id="TNN61900.1"/>
    </source>
</evidence>
<sequence length="141" mass="15239">MLLQLLLPPKNTDCLDDSSEEKSGRFHPPAGRGLKIVQDSSVLRAARCERDEGETVYVSLGDTRAGKKKHQPNTIHRAVCRGTAAPRHEGLSGMNVSPTSPSAGHLVAARTHQLFGAACSSAVLERGRGDTRSHISHERHM</sequence>
<dbReference type="Proteomes" id="UP000314294">
    <property type="component" value="Unassembled WGS sequence"/>
</dbReference>
<protein>
    <submittedName>
        <fullName evidence="2">Uncharacterized protein</fullName>
    </submittedName>
</protein>
<proteinExistence type="predicted"/>
<keyword evidence="3" id="KW-1185">Reference proteome</keyword>
<name>A0A4Z2H8P8_9TELE</name>
<dbReference type="EMBL" id="SRLO01000306">
    <property type="protein sequence ID" value="TNN61900.1"/>
    <property type="molecule type" value="Genomic_DNA"/>
</dbReference>